<dbReference type="PANTHER" id="PTHR48106">
    <property type="entry name" value="QUINONE OXIDOREDUCTASE PIG3-RELATED"/>
    <property type="match status" value="1"/>
</dbReference>
<dbReference type="SMART" id="SM00829">
    <property type="entry name" value="PKS_ER"/>
    <property type="match status" value="1"/>
</dbReference>
<dbReference type="AlphaFoldDB" id="A0A845QET7"/>
<proteinExistence type="predicted"/>
<evidence type="ECO:0000259" key="3">
    <source>
        <dbReference type="SMART" id="SM00829"/>
    </source>
</evidence>
<evidence type="ECO:0000313" key="5">
    <source>
        <dbReference type="Proteomes" id="UP000470384"/>
    </source>
</evidence>
<reference evidence="4 5" key="1">
    <citation type="journal article" date="2016" name="Int. J. Syst. Evol. Microbiol.">
        <title>Pyruvatibacter mobilis gen. nov., sp. nov., a marine bacterium from the culture broth of Picochlorum sp. 122.</title>
        <authorList>
            <person name="Wang G."/>
            <person name="Tang M."/>
            <person name="Wu H."/>
            <person name="Dai S."/>
            <person name="Li T."/>
            <person name="Chen C."/>
            <person name="He H."/>
            <person name="Fan J."/>
            <person name="Xiang W."/>
            <person name="Li X."/>
        </authorList>
    </citation>
    <scope>NUCLEOTIDE SEQUENCE [LARGE SCALE GENOMIC DNA]</scope>
    <source>
        <strain evidence="4 5">GYP-11</strain>
    </source>
</reference>
<dbReference type="SUPFAM" id="SSF51735">
    <property type="entry name" value="NAD(P)-binding Rossmann-fold domains"/>
    <property type="match status" value="1"/>
</dbReference>
<dbReference type="Proteomes" id="UP000470384">
    <property type="component" value="Unassembled WGS sequence"/>
</dbReference>
<keyword evidence="1" id="KW-0521">NADP</keyword>
<dbReference type="GO" id="GO:0070402">
    <property type="term" value="F:NADPH binding"/>
    <property type="evidence" value="ECO:0007669"/>
    <property type="project" value="TreeGrafter"/>
</dbReference>
<comment type="caution">
    <text evidence="4">The sequence shown here is derived from an EMBL/GenBank/DDBJ whole genome shotgun (WGS) entry which is preliminary data.</text>
</comment>
<name>A0A845QET7_9HYPH</name>
<dbReference type="SUPFAM" id="SSF50129">
    <property type="entry name" value="GroES-like"/>
    <property type="match status" value="1"/>
</dbReference>
<dbReference type="InterPro" id="IPR020843">
    <property type="entry name" value="ER"/>
</dbReference>
<dbReference type="GeneID" id="300653748"/>
<dbReference type="GO" id="GO:0016651">
    <property type="term" value="F:oxidoreductase activity, acting on NAD(P)H"/>
    <property type="evidence" value="ECO:0007669"/>
    <property type="project" value="TreeGrafter"/>
</dbReference>
<evidence type="ECO:0000313" key="4">
    <source>
        <dbReference type="EMBL" id="NBG96746.1"/>
    </source>
</evidence>
<dbReference type="EMBL" id="WXYQ01000011">
    <property type="protein sequence ID" value="NBG96746.1"/>
    <property type="molecule type" value="Genomic_DNA"/>
</dbReference>
<dbReference type="Pfam" id="PF08240">
    <property type="entry name" value="ADH_N"/>
    <property type="match status" value="1"/>
</dbReference>
<dbReference type="OrthoDB" id="9780520at2"/>
<dbReference type="InterPro" id="IPR013149">
    <property type="entry name" value="ADH-like_C"/>
</dbReference>
<evidence type="ECO:0000256" key="1">
    <source>
        <dbReference type="ARBA" id="ARBA00022857"/>
    </source>
</evidence>
<gene>
    <name evidence="4" type="ORF">GTQ45_13480</name>
</gene>
<accession>A0A845QET7</accession>
<dbReference type="CDD" id="cd05276">
    <property type="entry name" value="p53_inducible_oxidoreductase"/>
    <property type="match status" value="1"/>
</dbReference>
<dbReference type="InterPro" id="IPR014189">
    <property type="entry name" value="Quinone_OxRdtase_PIG3"/>
</dbReference>
<dbReference type="PANTHER" id="PTHR48106:SF8">
    <property type="entry name" value="OS02G0805600 PROTEIN"/>
    <property type="match status" value="1"/>
</dbReference>
<dbReference type="InterPro" id="IPR036291">
    <property type="entry name" value="NAD(P)-bd_dom_sf"/>
</dbReference>
<dbReference type="Pfam" id="PF00107">
    <property type="entry name" value="ADH_zinc_N"/>
    <property type="match status" value="1"/>
</dbReference>
<dbReference type="NCBIfam" id="TIGR02824">
    <property type="entry name" value="quinone_pig3"/>
    <property type="match status" value="1"/>
</dbReference>
<keyword evidence="5" id="KW-1185">Reference proteome</keyword>
<dbReference type="RefSeq" id="WP_160588765.1">
    <property type="nucleotide sequence ID" value="NZ_BMHN01000001.1"/>
</dbReference>
<organism evidence="4 5">
    <name type="scientific">Pyruvatibacter mobilis</name>
    <dbReference type="NCBI Taxonomy" id="1712261"/>
    <lineage>
        <taxon>Bacteria</taxon>
        <taxon>Pseudomonadati</taxon>
        <taxon>Pseudomonadota</taxon>
        <taxon>Alphaproteobacteria</taxon>
        <taxon>Hyphomicrobiales</taxon>
        <taxon>Parvibaculaceae</taxon>
        <taxon>Pyruvatibacter</taxon>
    </lineage>
</organism>
<dbReference type="InterPro" id="IPR013154">
    <property type="entry name" value="ADH-like_N"/>
</dbReference>
<dbReference type="Gene3D" id="3.40.50.720">
    <property type="entry name" value="NAD(P)-binding Rossmann-like Domain"/>
    <property type="match status" value="1"/>
</dbReference>
<keyword evidence="2" id="KW-0560">Oxidoreductase</keyword>
<feature type="domain" description="Enoyl reductase (ER)" evidence="3">
    <location>
        <begin position="17"/>
        <end position="330"/>
    </location>
</feature>
<protein>
    <submittedName>
        <fullName evidence="4">Zinc-binding dehydrogenase</fullName>
    </submittedName>
</protein>
<dbReference type="Gene3D" id="3.90.180.10">
    <property type="entry name" value="Medium-chain alcohol dehydrogenases, catalytic domain"/>
    <property type="match status" value="1"/>
</dbReference>
<evidence type="ECO:0000256" key="2">
    <source>
        <dbReference type="ARBA" id="ARBA00023002"/>
    </source>
</evidence>
<sequence>MSTYPATMSAVEISEFGGPEVLKLVERPTPEPGQGEVLIKVAAAGVNRGDCVQRIGFYPAPPGASDLPGLEVSGTIVATGPGASLWKEGDEVCALMAGGGYAAYATVHEGSVLPRPANVSLVEAAALPETVLTVWTNVFEDGQLRPGETLLVHGGSSGIGTTLIQLAATLGVKVLATAGSADKCKACEELGAARAINYREEDFVEVVKEETGGKGADVILDMVGGDYVARNIQAAARMGRIVNIAYMSGSKVEVDLLPVMLKRLTLRGSTLRARDLNEKARLTAEVRLHAWPLVEQGRVRPVVDTTFPLKDAARAHERMEGSGHIGKILLTID</sequence>
<dbReference type="InterPro" id="IPR011032">
    <property type="entry name" value="GroES-like_sf"/>
</dbReference>